<dbReference type="NCBIfam" id="TIGR02532">
    <property type="entry name" value="IV_pilin_GFxxxE"/>
    <property type="match status" value="1"/>
</dbReference>
<evidence type="ECO:0000313" key="2">
    <source>
        <dbReference type="EMBL" id="MFD2159063.1"/>
    </source>
</evidence>
<gene>
    <name evidence="2" type="ORF">ACFSW8_09150</name>
</gene>
<dbReference type="Proteomes" id="UP001597389">
    <property type="component" value="Unassembled WGS sequence"/>
</dbReference>
<organism evidence="2 3">
    <name type="scientific">Rubritalea tangerina</name>
    <dbReference type="NCBI Taxonomy" id="430798"/>
    <lineage>
        <taxon>Bacteria</taxon>
        <taxon>Pseudomonadati</taxon>
        <taxon>Verrucomicrobiota</taxon>
        <taxon>Verrucomicrobiia</taxon>
        <taxon>Verrucomicrobiales</taxon>
        <taxon>Rubritaleaceae</taxon>
        <taxon>Rubritalea</taxon>
    </lineage>
</organism>
<dbReference type="EMBL" id="JBHUJB010000036">
    <property type="protein sequence ID" value="MFD2159063.1"/>
    <property type="molecule type" value="Genomic_DNA"/>
</dbReference>
<dbReference type="RefSeq" id="WP_377089456.1">
    <property type="nucleotide sequence ID" value="NZ_JBHSJL010000014.1"/>
</dbReference>
<sequence>MKTPDLRPRSGFTMLEMILAMSILAVIISVIFSITTSSVTLGRSILSSQSNSRHQAAFYNYLQGLFANLPSDAEITLEINDQEFQTLHIQNPNTQYPAQGRQHLAKELWMAVSTNRDGLLSLAMETSNQYEDEANSQDPIYFQTEMVRDFNNIRWEFYNASRDEWSPEWTPAMGRPSQIKFFYSYPGYSEEHMHYFWIPLRQQPQINANTQQP</sequence>
<feature type="transmembrane region" description="Helical" evidence="1">
    <location>
        <begin position="12"/>
        <end position="34"/>
    </location>
</feature>
<protein>
    <submittedName>
        <fullName evidence="2">Prepilin-type N-terminal cleavage/methylation domain-containing protein</fullName>
    </submittedName>
</protein>
<keyword evidence="1" id="KW-0812">Transmembrane</keyword>
<keyword evidence="1" id="KW-0472">Membrane</keyword>
<comment type="caution">
    <text evidence="2">The sequence shown here is derived from an EMBL/GenBank/DDBJ whole genome shotgun (WGS) entry which is preliminary data.</text>
</comment>
<dbReference type="InterPro" id="IPR012902">
    <property type="entry name" value="N_methyl_site"/>
</dbReference>
<evidence type="ECO:0000256" key="1">
    <source>
        <dbReference type="SAM" id="Phobius"/>
    </source>
</evidence>
<accession>A0ABW4ZAS9</accession>
<dbReference type="Pfam" id="PF07963">
    <property type="entry name" value="N_methyl"/>
    <property type="match status" value="1"/>
</dbReference>
<name>A0ABW4ZAS9_9BACT</name>
<proteinExistence type="predicted"/>
<keyword evidence="3" id="KW-1185">Reference proteome</keyword>
<reference evidence="3" key="1">
    <citation type="journal article" date="2019" name="Int. J. Syst. Evol. Microbiol.">
        <title>The Global Catalogue of Microorganisms (GCM) 10K type strain sequencing project: providing services to taxonomists for standard genome sequencing and annotation.</title>
        <authorList>
            <consortium name="The Broad Institute Genomics Platform"/>
            <consortium name="The Broad Institute Genome Sequencing Center for Infectious Disease"/>
            <person name="Wu L."/>
            <person name="Ma J."/>
        </authorList>
    </citation>
    <scope>NUCLEOTIDE SEQUENCE [LARGE SCALE GENOMIC DNA]</scope>
    <source>
        <strain evidence="3">CCUG 57942</strain>
    </source>
</reference>
<evidence type="ECO:0000313" key="3">
    <source>
        <dbReference type="Proteomes" id="UP001597389"/>
    </source>
</evidence>
<keyword evidence="1" id="KW-1133">Transmembrane helix</keyword>